<dbReference type="Pfam" id="PF04072">
    <property type="entry name" value="LCM"/>
    <property type="match status" value="1"/>
</dbReference>
<organism evidence="5">
    <name type="scientific">marine metagenome</name>
    <dbReference type="NCBI Taxonomy" id="408172"/>
    <lineage>
        <taxon>unclassified sequences</taxon>
        <taxon>metagenomes</taxon>
        <taxon>ecological metagenomes</taxon>
    </lineage>
</organism>
<reference evidence="5" key="1">
    <citation type="submission" date="2018-05" db="EMBL/GenBank/DDBJ databases">
        <authorList>
            <person name="Lanie J.A."/>
            <person name="Ng W.-L."/>
            <person name="Kazmierczak K.M."/>
            <person name="Andrzejewski T.M."/>
            <person name="Davidsen T.M."/>
            <person name="Wayne K.J."/>
            <person name="Tettelin H."/>
            <person name="Glass J.I."/>
            <person name="Rusch D."/>
            <person name="Podicherti R."/>
            <person name="Tsui H.-C.T."/>
            <person name="Winkler M.E."/>
        </authorList>
    </citation>
    <scope>NUCLEOTIDE SEQUENCE</scope>
</reference>
<evidence type="ECO:0000313" key="5">
    <source>
        <dbReference type="EMBL" id="SVD80553.1"/>
    </source>
</evidence>
<evidence type="ECO:0000256" key="3">
    <source>
        <dbReference type="ARBA" id="ARBA00022679"/>
    </source>
</evidence>
<dbReference type="PANTHER" id="PTHR43619">
    <property type="entry name" value="S-ADENOSYL-L-METHIONINE-DEPENDENT METHYLTRANSFERASE YKTD-RELATED"/>
    <property type="match status" value="1"/>
</dbReference>
<dbReference type="AlphaFoldDB" id="A0A382YBA3"/>
<keyword evidence="4" id="KW-0472">Membrane</keyword>
<keyword evidence="3" id="KW-0808">Transferase</keyword>
<keyword evidence="2" id="KW-0489">Methyltransferase</keyword>
<dbReference type="GO" id="GO:0032259">
    <property type="term" value="P:methylation"/>
    <property type="evidence" value="ECO:0007669"/>
    <property type="project" value="UniProtKB-KW"/>
</dbReference>
<sequence>MRALIFIILIIPIIPLHILGLIIFTWRIRRVIIPQNISGTAAEPYGARLLMHIAGTRIDNTAYKIAEHMILYTPPVNFLMLQTTWLALKISGYKGYIFGYPGQRPSTLMTMMSHRSDFFDRSINEALTRTENPIEQLVILGAGWDTRCYDLPKELSLNCFEVDMAPTLNAKKQAVEKAEIPHDHVTFVETDFNQETWMDTLLTSGFDPNKTTYILWEGVTMYLTDEAVNSTLALFSTLP</sequence>
<accession>A0A382YBA3</accession>
<dbReference type="EMBL" id="UINC01174431">
    <property type="protein sequence ID" value="SVD80553.1"/>
    <property type="molecule type" value="Genomic_DNA"/>
</dbReference>
<feature type="non-terminal residue" evidence="5">
    <location>
        <position position="239"/>
    </location>
</feature>
<dbReference type="SUPFAM" id="SSF53335">
    <property type="entry name" value="S-adenosyl-L-methionine-dependent methyltransferases"/>
    <property type="match status" value="1"/>
</dbReference>
<dbReference type="GO" id="GO:0008168">
    <property type="term" value="F:methyltransferase activity"/>
    <property type="evidence" value="ECO:0007669"/>
    <property type="project" value="UniProtKB-KW"/>
</dbReference>
<dbReference type="PANTHER" id="PTHR43619:SF2">
    <property type="entry name" value="S-ADENOSYL-L-METHIONINE-DEPENDENT METHYLTRANSFERASES SUPERFAMILY PROTEIN"/>
    <property type="match status" value="1"/>
</dbReference>
<comment type="similarity">
    <text evidence="1">Belongs to the UPF0677 family.</text>
</comment>
<feature type="transmembrane region" description="Helical" evidence="4">
    <location>
        <begin position="6"/>
        <end position="26"/>
    </location>
</feature>
<dbReference type="InterPro" id="IPR011610">
    <property type="entry name" value="SAM_mthyl_Trfase_ML2640-like"/>
</dbReference>
<dbReference type="InterPro" id="IPR007213">
    <property type="entry name" value="Ppm1/Ppm2/Tcmp"/>
</dbReference>
<gene>
    <name evidence="5" type="ORF">METZ01_LOCUS433407</name>
</gene>
<dbReference type="NCBIfam" id="TIGR00027">
    <property type="entry name" value="mthyl_TIGR00027"/>
    <property type="match status" value="1"/>
</dbReference>
<evidence type="ECO:0000256" key="1">
    <source>
        <dbReference type="ARBA" id="ARBA00008138"/>
    </source>
</evidence>
<dbReference type="InterPro" id="IPR029063">
    <property type="entry name" value="SAM-dependent_MTases_sf"/>
</dbReference>
<dbReference type="Gene3D" id="3.40.50.150">
    <property type="entry name" value="Vaccinia Virus protein VP39"/>
    <property type="match status" value="1"/>
</dbReference>
<protein>
    <recommendedName>
        <fullName evidence="6">S-adenosyl-L-methionine-dependent methyltransferase</fullName>
    </recommendedName>
</protein>
<proteinExistence type="inferred from homology"/>
<keyword evidence="4" id="KW-1133">Transmembrane helix</keyword>
<evidence type="ECO:0000256" key="4">
    <source>
        <dbReference type="SAM" id="Phobius"/>
    </source>
</evidence>
<name>A0A382YBA3_9ZZZZ</name>
<keyword evidence="4" id="KW-0812">Transmembrane</keyword>
<evidence type="ECO:0000256" key="2">
    <source>
        <dbReference type="ARBA" id="ARBA00022603"/>
    </source>
</evidence>
<evidence type="ECO:0008006" key="6">
    <source>
        <dbReference type="Google" id="ProtNLM"/>
    </source>
</evidence>